<protein>
    <recommendedName>
        <fullName evidence="4">Tc1-like transposase DDE domain-containing protein</fullName>
    </recommendedName>
</protein>
<proteinExistence type="predicted"/>
<dbReference type="OrthoDB" id="78715at2759"/>
<name>B7FX47_PHATC</name>
<dbReference type="PANTHER" id="PTHR33939:SF1">
    <property type="entry name" value="DUF4371 DOMAIN-CONTAINING PROTEIN"/>
    <property type="match status" value="1"/>
</dbReference>
<dbReference type="HOGENOM" id="CLU_455270_0_0_1"/>
<dbReference type="Proteomes" id="UP000000759">
    <property type="component" value="Chromosome 6"/>
</dbReference>
<dbReference type="EMBL" id="CM000609">
    <property type="protein sequence ID" value="EEC49099.1"/>
    <property type="molecule type" value="Genomic_DNA"/>
</dbReference>
<feature type="compositionally biased region" description="Acidic residues" evidence="1">
    <location>
        <begin position="1"/>
        <end position="16"/>
    </location>
</feature>
<organism evidence="2 3">
    <name type="scientific">Phaeodactylum tricornutum (strain CCAP 1055/1)</name>
    <dbReference type="NCBI Taxonomy" id="556484"/>
    <lineage>
        <taxon>Eukaryota</taxon>
        <taxon>Sar</taxon>
        <taxon>Stramenopiles</taxon>
        <taxon>Ochrophyta</taxon>
        <taxon>Bacillariophyta</taxon>
        <taxon>Bacillariophyceae</taxon>
        <taxon>Bacillariophycidae</taxon>
        <taxon>Naviculales</taxon>
        <taxon>Phaeodactylaceae</taxon>
        <taxon>Phaeodactylum</taxon>
    </lineage>
</organism>
<dbReference type="Gene3D" id="3.30.420.10">
    <property type="entry name" value="Ribonuclease H-like superfamily/Ribonuclease H"/>
    <property type="match status" value="1"/>
</dbReference>
<dbReference type="GO" id="GO:0003676">
    <property type="term" value="F:nucleic acid binding"/>
    <property type="evidence" value="ECO:0007669"/>
    <property type="project" value="InterPro"/>
</dbReference>
<accession>B7FX47</accession>
<evidence type="ECO:0000313" key="3">
    <source>
        <dbReference type="Proteomes" id="UP000000759"/>
    </source>
</evidence>
<reference evidence="2 3" key="1">
    <citation type="journal article" date="2008" name="Nature">
        <title>The Phaeodactylum genome reveals the evolutionary history of diatom genomes.</title>
        <authorList>
            <person name="Bowler C."/>
            <person name="Allen A.E."/>
            <person name="Badger J.H."/>
            <person name="Grimwood J."/>
            <person name="Jabbari K."/>
            <person name="Kuo A."/>
            <person name="Maheswari U."/>
            <person name="Martens C."/>
            <person name="Maumus F."/>
            <person name="Otillar R.P."/>
            <person name="Rayko E."/>
            <person name="Salamov A."/>
            <person name="Vandepoele K."/>
            <person name="Beszteri B."/>
            <person name="Gruber A."/>
            <person name="Heijde M."/>
            <person name="Katinka M."/>
            <person name="Mock T."/>
            <person name="Valentin K."/>
            <person name="Verret F."/>
            <person name="Berges J.A."/>
            <person name="Brownlee C."/>
            <person name="Cadoret J.P."/>
            <person name="Chiovitti A."/>
            <person name="Choi C.J."/>
            <person name="Coesel S."/>
            <person name="De Martino A."/>
            <person name="Detter J.C."/>
            <person name="Durkin C."/>
            <person name="Falciatore A."/>
            <person name="Fournet J."/>
            <person name="Haruta M."/>
            <person name="Huysman M.J."/>
            <person name="Jenkins B.D."/>
            <person name="Jiroutova K."/>
            <person name="Jorgensen R.E."/>
            <person name="Joubert Y."/>
            <person name="Kaplan A."/>
            <person name="Kroger N."/>
            <person name="Kroth P.G."/>
            <person name="La Roche J."/>
            <person name="Lindquist E."/>
            <person name="Lommer M."/>
            <person name="Martin-Jezequel V."/>
            <person name="Lopez P.J."/>
            <person name="Lucas S."/>
            <person name="Mangogna M."/>
            <person name="McGinnis K."/>
            <person name="Medlin L.K."/>
            <person name="Montsant A."/>
            <person name="Oudot-Le Secq M.P."/>
            <person name="Napoli C."/>
            <person name="Obornik M."/>
            <person name="Parker M.S."/>
            <person name="Petit J.L."/>
            <person name="Porcel B.M."/>
            <person name="Poulsen N."/>
            <person name="Robison M."/>
            <person name="Rychlewski L."/>
            <person name="Rynearson T.A."/>
            <person name="Schmutz J."/>
            <person name="Shapiro H."/>
            <person name="Siaut M."/>
            <person name="Stanley M."/>
            <person name="Sussman M.R."/>
            <person name="Taylor A.R."/>
            <person name="Vardi A."/>
            <person name="von Dassow P."/>
            <person name="Vyverman W."/>
            <person name="Willis A."/>
            <person name="Wyrwicz L.S."/>
            <person name="Rokhsar D.S."/>
            <person name="Weissenbach J."/>
            <person name="Armbrust E.V."/>
            <person name="Green B.R."/>
            <person name="Van de Peer Y."/>
            <person name="Grigoriev I.V."/>
        </authorList>
    </citation>
    <scope>NUCLEOTIDE SEQUENCE [LARGE SCALE GENOMIC DNA]</scope>
    <source>
        <strain evidence="2 3">CCAP 1055/1</strain>
    </source>
</reference>
<evidence type="ECO:0008006" key="4">
    <source>
        <dbReference type="Google" id="ProtNLM"/>
    </source>
</evidence>
<dbReference type="RefSeq" id="XP_002179276.1">
    <property type="nucleotide sequence ID" value="XM_002179240.1"/>
</dbReference>
<dbReference type="PaxDb" id="2850-Phatr45283"/>
<dbReference type="InterPro" id="IPR036397">
    <property type="entry name" value="RNaseH_sf"/>
</dbReference>
<dbReference type="AlphaFoldDB" id="B7FX47"/>
<feature type="region of interest" description="Disordered" evidence="1">
    <location>
        <begin position="555"/>
        <end position="578"/>
    </location>
</feature>
<feature type="compositionally biased region" description="Polar residues" evidence="1">
    <location>
        <begin position="49"/>
        <end position="59"/>
    </location>
</feature>
<evidence type="ECO:0000256" key="1">
    <source>
        <dbReference type="SAM" id="MobiDB-lite"/>
    </source>
</evidence>
<evidence type="ECO:0000313" key="2">
    <source>
        <dbReference type="EMBL" id="EEC49099.1"/>
    </source>
</evidence>
<sequence length="578" mass="66244">MADLDEDFTASSDEDFIASSNEDFKAASDEESNKIDRVTRKRTMEDTGPETSSKLSRSKSPTESKRKQARLPTTMAALTSMKRQVESLLRGSHYDQNVSLRVITAALRLQEDYISKKSKKKGHTLPPPEVQNTVCHLLGVSPENYTDIVSQFLKDGSIYFSGAGGDGRGGCMDQKETRIPRTKNVTIAIREFVRTERKNRKRVTARQVLDFLAREDILHIPVDQRTGLYEKNELRVALRNVLRFLKGQGYRRGRQNNIAPDPSLIVKRHEYLYRLFENEALSKEERLRNVYVGESYIHGHYKRSNDSLKDPSNNLDVKFGKPKQKGWQYHFAAAIQGPNPLVDNPSIVSEMAGLVPGTVWAFCPHQKQSHQGDYHKDFNGENFVAWWKNQLLPNLHQPSLVHMDNEAYHKVYGDHVPKWSTMRKQECMEFLHSKGIKLESEYSAVVLKVLVKDWILANEKFECVRLAEEQGHKVLFTPPYHSDLQPIELTWAWIRGKFGTQHSVGTTLALVHERLLHEFEMLEESGHGAIQGMINKCVRIAKTFYDDIPEEELAEEALEDEEEDDYDDYEAGYDEGVS</sequence>
<reference evidence="3" key="2">
    <citation type="submission" date="2008-08" db="EMBL/GenBank/DDBJ databases">
        <authorList>
            <consortium name="Diatom Consortium"/>
            <person name="Grigoriev I."/>
            <person name="Grimwood J."/>
            <person name="Kuo A."/>
            <person name="Otillar R.P."/>
            <person name="Salamov A."/>
            <person name="Detter J.C."/>
            <person name="Lindquist E."/>
            <person name="Shapiro H."/>
            <person name="Lucas S."/>
            <person name="Glavina del Rio T."/>
            <person name="Pitluck S."/>
            <person name="Rokhsar D."/>
            <person name="Bowler C."/>
        </authorList>
    </citation>
    <scope>GENOME REANNOTATION</scope>
    <source>
        <strain evidence="3">CCAP 1055/1</strain>
    </source>
</reference>
<dbReference type="OMA" id="KESIWLA"/>
<dbReference type="InParanoid" id="B7FX47"/>
<keyword evidence="3" id="KW-1185">Reference proteome</keyword>
<gene>
    <name evidence="2" type="ORF">PHATRDRAFT_45283</name>
</gene>
<dbReference type="GeneID" id="7200145"/>
<dbReference type="PANTHER" id="PTHR33939">
    <property type="entry name" value="PROTEIN CBG22215"/>
    <property type="match status" value="1"/>
</dbReference>
<feature type="region of interest" description="Disordered" evidence="1">
    <location>
        <begin position="1"/>
        <end position="72"/>
    </location>
</feature>
<feature type="compositionally biased region" description="Basic and acidic residues" evidence="1">
    <location>
        <begin position="22"/>
        <end position="45"/>
    </location>
</feature>
<dbReference type="KEGG" id="pti:PHATRDRAFT_45283"/>